<dbReference type="Pfam" id="PF07963">
    <property type="entry name" value="N_methyl"/>
    <property type="match status" value="1"/>
</dbReference>
<dbReference type="PANTHER" id="PTHR30093:SF43">
    <property type="entry name" value="SLR2015 PROTEIN"/>
    <property type="match status" value="1"/>
</dbReference>
<keyword evidence="2" id="KW-1185">Reference proteome</keyword>
<evidence type="ECO:0000313" key="2">
    <source>
        <dbReference type="Proteomes" id="UP001597375"/>
    </source>
</evidence>
<dbReference type="EMBL" id="JBHUIT010000005">
    <property type="protein sequence ID" value="MFD2256270.1"/>
    <property type="molecule type" value="Genomic_DNA"/>
</dbReference>
<proteinExistence type="predicted"/>
<sequence>MKNSKKSKGFTLVELLVVIVIVAVLASLGFMGASRALQASKAATCISNLKQVGTAVHVIREEGLSNNLTNPGTFPGYAGQLLNPWRKFVIHELIGEVQGYCVLEAPKYVWKVMPSDTILQNPLSERTLGGDARELADVDLASSADQTFGSYCYNAWIEGWISSTTPNPNLTRIDGTNAKSREIVNPALTILMGESDDDGSNGVFTGWANNAPQGNYKNGAHCVFVDNHVERIDNDYIKSAEGLRKHMQLTWR</sequence>
<dbReference type="NCBIfam" id="TIGR02532">
    <property type="entry name" value="IV_pilin_GFxxxE"/>
    <property type="match status" value="1"/>
</dbReference>
<gene>
    <name evidence="1" type="ORF">ACFSSA_06265</name>
</gene>
<protein>
    <submittedName>
        <fullName evidence="1">Prepilin-type N-terminal cleavage/methylation domain-containing protein</fullName>
    </submittedName>
</protein>
<dbReference type="InterPro" id="IPR045584">
    <property type="entry name" value="Pilin-like"/>
</dbReference>
<dbReference type="PANTHER" id="PTHR30093">
    <property type="entry name" value="GENERAL SECRETION PATHWAY PROTEIN G"/>
    <property type="match status" value="1"/>
</dbReference>
<name>A0ABW5D9C5_9BACT</name>
<dbReference type="InterPro" id="IPR012902">
    <property type="entry name" value="N_methyl_site"/>
</dbReference>
<organism evidence="1 2">
    <name type="scientific">Luteolibacter algae</name>
    <dbReference type="NCBI Taxonomy" id="454151"/>
    <lineage>
        <taxon>Bacteria</taxon>
        <taxon>Pseudomonadati</taxon>
        <taxon>Verrucomicrobiota</taxon>
        <taxon>Verrucomicrobiia</taxon>
        <taxon>Verrucomicrobiales</taxon>
        <taxon>Verrucomicrobiaceae</taxon>
        <taxon>Luteolibacter</taxon>
    </lineage>
</organism>
<accession>A0ABW5D9C5</accession>
<dbReference type="RefSeq" id="WP_386819358.1">
    <property type="nucleotide sequence ID" value="NZ_JBHUIT010000005.1"/>
</dbReference>
<reference evidence="2" key="1">
    <citation type="journal article" date="2019" name="Int. J. Syst. Evol. Microbiol.">
        <title>The Global Catalogue of Microorganisms (GCM) 10K type strain sequencing project: providing services to taxonomists for standard genome sequencing and annotation.</title>
        <authorList>
            <consortium name="The Broad Institute Genomics Platform"/>
            <consortium name="The Broad Institute Genome Sequencing Center for Infectious Disease"/>
            <person name="Wu L."/>
            <person name="Ma J."/>
        </authorList>
    </citation>
    <scope>NUCLEOTIDE SEQUENCE [LARGE SCALE GENOMIC DNA]</scope>
    <source>
        <strain evidence="2">CGMCC 4.7106</strain>
    </source>
</reference>
<dbReference type="Gene3D" id="3.30.700.10">
    <property type="entry name" value="Glycoprotein, Type 4 Pilin"/>
    <property type="match status" value="1"/>
</dbReference>
<dbReference type="SUPFAM" id="SSF54523">
    <property type="entry name" value="Pili subunits"/>
    <property type="match status" value="1"/>
</dbReference>
<dbReference type="Proteomes" id="UP001597375">
    <property type="component" value="Unassembled WGS sequence"/>
</dbReference>
<comment type="caution">
    <text evidence="1">The sequence shown here is derived from an EMBL/GenBank/DDBJ whole genome shotgun (WGS) entry which is preliminary data.</text>
</comment>
<evidence type="ECO:0000313" key="1">
    <source>
        <dbReference type="EMBL" id="MFD2256270.1"/>
    </source>
</evidence>